<dbReference type="GO" id="GO:0032259">
    <property type="term" value="P:methylation"/>
    <property type="evidence" value="ECO:0007669"/>
    <property type="project" value="UniProtKB-KW"/>
</dbReference>
<organism evidence="1 2">
    <name type="scientific">Fructobacillus ficulneus</name>
    <dbReference type="NCBI Taxonomy" id="157463"/>
    <lineage>
        <taxon>Bacteria</taxon>
        <taxon>Bacillati</taxon>
        <taxon>Bacillota</taxon>
        <taxon>Bacilli</taxon>
        <taxon>Lactobacillales</taxon>
        <taxon>Lactobacillaceae</taxon>
        <taxon>Fructobacillus</taxon>
    </lineage>
</organism>
<keyword evidence="1" id="KW-0808">Transferase</keyword>
<dbReference type="EMBL" id="DF968005">
    <property type="protein sequence ID" value="GAP00107.1"/>
    <property type="molecule type" value="Genomic_DNA"/>
</dbReference>
<dbReference type="RefSeq" id="WP_061993457.1">
    <property type="nucleotide sequence ID" value="NZ_DF968005.1"/>
</dbReference>
<gene>
    <name evidence="1" type="ORF">FFIC_281130</name>
</gene>
<keyword evidence="2" id="KW-1185">Reference proteome</keyword>
<evidence type="ECO:0000313" key="2">
    <source>
        <dbReference type="Proteomes" id="UP000253891"/>
    </source>
</evidence>
<accession>A0A0K8MHR5</accession>
<evidence type="ECO:0000313" key="1">
    <source>
        <dbReference type="EMBL" id="GAP00107.1"/>
    </source>
</evidence>
<proteinExistence type="predicted"/>
<dbReference type="Proteomes" id="UP000253891">
    <property type="component" value="Unassembled WGS sequence"/>
</dbReference>
<dbReference type="OrthoDB" id="2248737at2"/>
<dbReference type="AlphaFoldDB" id="A0A0K8MHR5"/>
<keyword evidence="1" id="KW-0489">Methyltransferase</keyword>
<protein>
    <submittedName>
        <fullName evidence="1">Predicted SAM-dependent methyltransferase</fullName>
    </submittedName>
</protein>
<dbReference type="STRING" id="157463.GCA_001047075_01019"/>
<sequence length="238" mass="26393">MLTIADLQAFKPAYQTDAKTLQKIEAVIAAMTALDKHQLPDQSLPQLLESVTNLYRHPARLPIDDAFTDLRATIIASYGLWFLPNQAWVADLAAWLAGRPVVELMAGNAAITAGLQHLGHPAQASDTFDWTGQDNDRPQPWTEVQNQTALATVQAGLNQDPTPVFLLSWAPDTSEDDWQVLQALRVSHQPFDLLVIGEINGATNSKKFWENAKLNKVPALNQNYQSFDNIDDAIYLVH</sequence>
<dbReference type="GO" id="GO:0008168">
    <property type="term" value="F:methyltransferase activity"/>
    <property type="evidence" value="ECO:0007669"/>
    <property type="project" value="UniProtKB-KW"/>
</dbReference>
<name>A0A0K8MHR5_9LACO</name>
<reference evidence="1 2" key="1">
    <citation type="journal article" date="2015" name="BMC Genomics">
        <title>Comparative genomics of Fructobacillus spp. and Leuconostoc spp. reveals niche-specific evolution of Fructobacillus spp.</title>
        <authorList>
            <person name="Endo A."/>
            <person name="Tanizawa Y."/>
            <person name="Tanaka N."/>
            <person name="Maeno S."/>
            <person name="Kumar H."/>
            <person name="Shiwa Y."/>
            <person name="Okada S."/>
            <person name="Yoshikawa H."/>
            <person name="Dicks L."/>
            <person name="Nakagawa J."/>
            <person name="Arita M."/>
        </authorList>
    </citation>
    <scope>NUCLEOTIDE SEQUENCE [LARGE SCALE GENOMIC DNA]</scope>
    <source>
        <strain evidence="1 2">JCM 12225</strain>
    </source>
</reference>